<comment type="similarity">
    <text evidence="1">Belongs to the UDP-glycosyltransferase family.</text>
</comment>
<sequence>MKLKDMPSFIKTTDPNDILLNFMGNEAQNCLKASTIIFNTFHDLEHEVLDAISSIFPRNIYTIGALSMILGRDLPESQLKSTRSSLWKEDSKCL</sequence>
<keyword evidence="3" id="KW-1185">Reference proteome</keyword>
<name>A0A200PN35_MACCD</name>
<evidence type="ECO:0000313" key="3">
    <source>
        <dbReference type="Proteomes" id="UP000195402"/>
    </source>
</evidence>
<comment type="caution">
    <text evidence="2">The sequence shown here is derived from an EMBL/GenBank/DDBJ whole genome shotgun (WGS) entry which is preliminary data.</text>
</comment>
<dbReference type="InParanoid" id="A0A200PN35"/>
<dbReference type="AlphaFoldDB" id="A0A200PN35"/>
<dbReference type="GO" id="GO:0080043">
    <property type="term" value="F:quercetin 3-O-glucosyltransferase activity"/>
    <property type="evidence" value="ECO:0007669"/>
    <property type="project" value="TreeGrafter"/>
</dbReference>
<dbReference type="STRING" id="56857.A0A200PN35"/>
<evidence type="ECO:0008006" key="4">
    <source>
        <dbReference type="Google" id="ProtNLM"/>
    </source>
</evidence>
<protein>
    <recommendedName>
        <fullName evidence="4">UDP-glucuronosyl/UDP-glucosyltransferase</fullName>
    </recommendedName>
</protein>
<dbReference type="EMBL" id="MVGT01004392">
    <property type="protein sequence ID" value="OUZ99624.1"/>
    <property type="molecule type" value="Genomic_DNA"/>
</dbReference>
<dbReference type="GO" id="GO:0080044">
    <property type="term" value="F:quercetin 7-O-glucosyltransferase activity"/>
    <property type="evidence" value="ECO:0007669"/>
    <property type="project" value="TreeGrafter"/>
</dbReference>
<dbReference type="OrthoDB" id="5835829at2759"/>
<proteinExistence type="inferred from homology"/>
<gene>
    <name evidence="2" type="ORF">BVC80_9061g53</name>
</gene>
<evidence type="ECO:0000313" key="2">
    <source>
        <dbReference type="EMBL" id="OUZ99624.1"/>
    </source>
</evidence>
<organism evidence="2 3">
    <name type="scientific">Macleaya cordata</name>
    <name type="common">Five-seeded plume-poppy</name>
    <name type="synonym">Bocconia cordata</name>
    <dbReference type="NCBI Taxonomy" id="56857"/>
    <lineage>
        <taxon>Eukaryota</taxon>
        <taxon>Viridiplantae</taxon>
        <taxon>Streptophyta</taxon>
        <taxon>Embryophyta</taxon>
        <taxon>Tracheophyta</taxon>
        <taxon>Spermatophyta</taxon>
        <taxon>Magnoliopsida</taxon>
        <taxon>Ranunculales</taxon>
        <taxon>Papaveraceae</taxon>
        <taxon>Papaveroideae</taxon>
        <taxon>Macleaya</taxon>
    </lineage>
</organism>
<dbReference type="OMA" id="PRNIYTI"/>
<evidence type="ECO:0000256" key="1">
    <source>
        <dbReference type="ARBA" id="ARBA00009995"/>
    </source>
</evidence>
<dbReference type="Proteomes" id="UP000195402">
    <property type="component" value="Unassembled WGS sequence"/>
</dbReference>
<reference evidence="2 3" key="1">
    <citation type="journal article" date="2017" name="Mol. Plant">
        <title>The Genome of Medicinal Plant Macleaya cordata Provides New Insights into Benzylisoquinoline Alkaloids Metabolism.</title>
        <authorList>
            <person name="Liu X."/>
            <person name="Liu Y."/>
            <person name="Huang P."/>
            <person name="Ma Y."/>
            <person name="Qing Z."/>
            <person name="Tang Q."/>
            <person name="Cao H."/>
            <person name="Cheng P."/>
            <person name="Zheng Y."/>
            <person name="Yuan Z."/>
            <person name="Zhou Y."/>
            <person name="Liu J."/>
            <person name="Tang Z."/>
            <person name="Zhuo Y."/>
            <person name="Zhang Y."/>
            <person name="Yu L."/>
            <person name="Huang J."/>
            <person name="Yang P."/>
            <person name="Peng Q."/>
            <person name="Zhang J."/>
            <person name="Jiang W."/>
            <person name="Zhang Z."/>
            <person name="Lin K."/>
            <person name="Ro D.K."/>
            <person name="Chen X."/>
            <person name="Xiong X."/>
            <person name="Shang Y."/>
            <person name="Huang S."/>
            <person name="Zeng J."/>
        </authorList>
    </citation>
    <scope>NUCLEOTIDE SEQUENCE [LARGE SCALE GENOMIC DNA]</scope>
    <source>
        <strain evidence="3">cv. BLH2017</strain>
        <tissue evidence="2">Root</tissue>
    </source>
</reference>
<dbReference type="Gene3D" id="3.40.50.2000">
    <property type="entry name" value="Glycogen Phosphorylase B"/>
    <property type="match status" value="1"/>
</dbReference>
<dbReference type="PANTHER" id="PTHR11926">
    <property type="entry name" value="GLUCOSYL/GLUCURONOSYL TRANSFERASES"/>
    <property type="match status" value="1"/>
</dbReference>
<dbReference type="SUPFAM" id="SSF53756">
    <property type="entry name" value="UDP-Glycosyltransferase/glycogen phosphorylase"/>
    <property type="match status" value="1"/>
</dbReference>
<accession>A0A200PN35</accession>
<dbReference type="PANTHER" id="PTHR11926:SF1547">
    <property type="entry name" value="GLYCOSYLTRANSFERASE"/>
    <property type="match status" value="1"/>
</dbReference>